<feature type="transmembrane region" description="Helical" evidence="1">
    <location>
        <begin position="89"/>
        <end position="110"/>
    </location>
</feature>
<reference evidence="2" key="1">
    <citation type="submission" date="2022-12" db="EMBL/GenBank/DDBJ databases">
        <title>Draft genome sequence of the thermophilic strain Brevibacillus thermoruber HT42, isolated from Los Humeros, Puebla, Mexico, with biotechnological potential.</title>
        <authorList>
            <person name="Lara Sanchez J."/>
            <person name="Solis Palacios R."/>
            <person name="Bustos Baena A.S."/>
            <person name="Ruz Baez A.E."/>
            <person name="Espinosa Luna G."/>
            <person name="Oliart Ros R.M."/>
        </authorList>
    </citation>
    <scope>NUCLEOTIDE SEQUENCE</scope>
    <source>
        <strain evidence="2">HT42</strain>
    </source>
</reference>
<keyword evidence="1" id="KW-0472">Membrane</keyword>
<dbReference type="Pfam" id="PF06898">
    <property type="entry name" value="YqfD"/>
    <property type="match status" value="1"/>
</dbReference>
<dbReference type="NCBIfam" id="TIGR02876">
    <property type="entry name" value="spore_yqfD"/>
    <property type="match status" value="1"/>
</dbReference>
<dbReference type="PIRSF" id="PIRSF029895">
    <property type="entry name" value="SpoIV"/>
    <property type="match status" value="1"/>
</dbReference>
<keyword evidence="3" id="KW-1185">Reference proteome</keyword>
<dbReference type="Proteomes" id="UP001151071">
    <property type="component" value="Unassembled WGS sequence"/>
</dbReference>
<accession>A0A9X3TRF4</accession>
<keyword evidence="1" id="KW-1133">Transmembrane helix</keyword>
<evidence type="ECO:0000313" key="3">
    <source>
        <dbReference type="Proteomes" id="UP001151071"/>
    </source>
</evidence>
<gene>
    <name evidence="2" type="primary">yqfD</name>
    <name evidence="2" type="ORF">O3V59_09865</name>
</gene>
<name>A0A9X3TRF4_9BACL</name>
<sequence length="404" mass="45656">MRNGLQEWMDGYITITVRGKRFERMLNMAVREGIRIWNIRRVGQEVGRCDILIRDYFRLRPFLKETGCRPHVERRGGLPFWLVRLRRRAGLVIGASLFLVGLYMLSSFVWEVEVRGVKQMRPEAVSMAAAQLGIKEGVWKAKLKESHVLQRELLNLLPEASRVIVDIQGTKAIIQVVEKEEPEKPVPPSPRHLVAKKRAVVHTILPEAGRSMVKVNQFVEKGQMLISGIIGNEARQKAVAARGTVKGEVWYVSNISIPLTQVHYRLTGERQQKQYLLVGPYAVQVWPFKEQPFAQAESSEERFQPSYAGFTSPIGWKTVTQAEVQPVRRELSMDEALAAAKQAAREDVLRQAGKDAVIQDEKVLHAKRENGKVYLSIHFSVLEDIAVEQPILGLPPAPNANGNP</sequence>
<proteinExistence type="predicted"/>
<keyword evidence="1" id="KW-0812">Transmembrane</keyword>
<comment type="caution">
    <text evidence="2">The sequence shown here is derived from an EMBL/GenBank/DDBJ whole genome shotgun (WGS) entry which is preliminary data.</text>
</comment>
<dbReference type="RefSeq" id="WP_271140056.1">
    <property type="nucleotide sequence ID" value="NZ_JAPYYP010000009.1"/>
</dbReference>
<organism evidence="2 3">
    <name type="scientific">Brevibacillus thermoruber</name>
    <dbReference type="NCBI Taxonomy" id="33942"/>
    <lineage>
        <taxon>Bacteria</taxon>
        <taxon>Bacillati</taxon>
        <taxon>Bacillota</taxon>
        <taxon>Bacilli</taxon>
        <taxon>Bacillales</taxon>
        <taxon>Paenibacillaceae</taxon>
        <taxon>Brevibacillus</taxon>
    </lineage>
</organism>
<dbReference type="InterPro" id="IPR010690">
    <property type="entry name" value="YqfD"/>
</dbReference>
<protein>
    <submittedName>
        <fullName evidence="2">Sporulation protein YqfD</fullName>
    </submittedName>
</protein>
<dbReference type="AlphaFoldDB" id="A0A9X3TRF4"/>
<evidence type="ECO:0000313" key="2">
    <source>
        <dbReference type="EMBL" id="MDA5108668.1"/>
    </source>
</evidence>
<dbReference type="EMBL" id="JAPYYP010000009">
    <property type="protein sequence ID" value="MDA5108668.1"/>
    <property type="molecule type" value="Genomic_DNA"/>
</dbReference>
<evidence type="ECO:0000256" key="1">
    <source>
        <dbReference type="SAM" id="Phobius"/>
    </source>
</evidence>